<dbReference type="Gene3D" id="3.40.50.1820">
    <property type="entry name" value="alpha/beta hydrolase"/>
    <property type="match status" value="1"/>
</dbReference>
<keyword evidence="5" id="KW-1185">Reference proteome</keyword>
<keyword evidence="2 4" id="KW-0378">Hydrolase</keyword>
<dbReference type="EMBL" id="CP113432">
    <property type="protein sequence ID" value="WAI52487.1"/>
    <property type="molecule type" value="Genomic_DNA"/>
</dbReference>
<dbReference type="GO" id="GO:0016787">
    <property type="term" value="F:hydrolase activity"/>
    <property type="evidence" value="ECO:0007669"/>
    <property type="project" value="UniProtKB-KW"/>
</dbReference>
<dbReference type="InterPro" id="IPR052558">
    <property type="entry name" value="Siderophore_Hydrolase_D"/>
</dbReference>
<dbReference type="SUPFAM" id="SSF53474">
    <property type="entry name" value="alpha/beta-Hydrolases"/>
    <property type="match status" value="1"/>
</dbReference>
<dbReference type="PANTHER" id="PTHR40841">
    <property type="entry name" value="SIDEROPHORE TRIACETYLFUSARININE C ESTERASE"/>
    <property type="match status" value="1"/>
</dbReference>
<dbReference type="PANTHER" id="PTHR40841:SF2">
    <property type="entry name" value="SIDEROPHORE-DEGRADING ESTERASE (EUROFUNG)"/>
    <property type="match status" value="1"/>
</dbReference>
<feature type="signal peptide" evidence="3">
    <location>
        <begin position="1"/>
        <end position="25"/>
    </location>
</feature>
<dbReference type="InterPro" id="IPR029058">
    <property type="entry name" value="AB_hydrolase_fold"/>
</dbReference>
<evidence type="ECO:0000256" key="1">
    <source>
        <dbReference type="ARBA" id="ARBA00005622"/>
    </source>
</evidence>
<reference evidence="4" key="1">
    <citation type="submission" date="2022-11" db="EMBL/GenBank/DDBJ databases">
        <title>Pseudomonas triclosanedens sp. nov., a triclosan degrader isolated from activated sludge.</title>
        <authorList>
            <person name="Yin Y."/>
            <person name="Lu Z."/>
        </authorList>
    </citation>
    <scope>NUCLEOTIDE SEQUENCE</scope>
    <source>
        <strain evidence="4">ZM23</strain>
    </source>
</reference>
<organism evidence="4 5">
    <name type="scientific">Pseudomonas triclosanedens</name>
    <dbReference type="NCBI Taxonomy" id="2961893"/>
    <lineage>
        <taxon>Bacteria</taxon>
        <taxon>Pseudomonadati</taxon>
        <taxon>Pseudomonadota</taxon>
        <taxon>Gammaproteobacteria</taxon>
        <taxon>Pseudomonadales</taxon>
        <taxon>Pseudomonadaceae</taxon>
        <taxon>Pseudomonas</taxon>
    </lineage>
</organism>
<gene>
    <name evidence="4" type="ORF">OU419_13800</name>
</gene>
<sequence length="302" mass="33058">MRDSPMKLRSLVLALALAVPGPALLAAPAADQKMDTTLLQRQDLAYRFSTLNLDSADGQRHYRLWIARPRQAAPAGGYPVVWMLDGNAAIGALDDKLLDELAHGKAPLLVAVGYQTPLRIERVSRTFDYTPPRPLQARQKDPLTGEPSGGADIFLDLMRDRMLPAVAAQAPVDRTRQTLWGHSYGGLLVLHALLTRPQQFSFYAPASPSLWWGDGAILGERAGAAQRLKGQTAQLLLMRGGKEPFRPREAVADDALKPAQELVNELAHLPGIDAQLHVFDGLSHGETLAASLRYLLRTQFSR</sequence>
<proteinExistence type="inferred from homology"/>
<evidence type="ECO:0000256" key="2">
    <source>
        <dbReference type="ARBA" id="ARBA00022801"/>
    </source>
</evidence>
<keyword evidence="3" id="KW-0732">Signal</keyword>
<evidence type="ECO:0000313" key="4">
    <source>
        <dbReference type="EMBL" id="WAI52487.1"/>
    </source>
</evidence>
<comment type="similarity">
    <text evidence="1">Belongs to the esterase D family.</text>
</comment>
<protein>
    <submittedName>
        <fullName evidence="4">Alpha/beta hydrolase</fullName>
    </submittedName>
</protein>
<evidence type="ECO:0000313" key="5">
    <source>
        <dbReference type="Proteomes" id="UP001163624"/>
    </source>
</evidence>
<dbReference type="Pfam" id="PF00756">
    <property type="entry name" value="Esterase"/>
    <property type="match status" value="1"/>
</dbReference>
<name>A0ABY7A5I0_9PSED</name>
<accession>A0ABY7A5I0</accession>
<dbReference type="InterPro" id="IPR000801">
    <property type="entry name" value="Esterase-like"/>
</dbReference>
<evidence type="ECO:0000256" key="3">
    <source>
        <dbReference type="SAM" id="SignalP"/>
    </source>
</evidence>
<dbReference type="Proteomes" id="UP001163624">
    <property type="component" value="Chromosome"/>
</dbReference>
<feature type="chain" id="PRO_5047194637" evidence="3">
    <location>
        <begin position="26"/>
        <end position="302"/>
    </location>
</feature>